<gene>
    <name evidence="2" type="ORF">ACFPIJ_58650</name>
</gene>
<proteinExistence type="predicted"/>
<feature type="transmembrane region" description="Helical" evidence="1">
    <location>
        <begin position="12"/>
        <end position="33"/>
    </location>
</feature>
<name>A0ABV9WFV3_9ACTN</name>
<organism evidence="2 3">
    <name type="scientific">Dactylosporangium cerinum</name>
    <dbReference type="NCBI Taxonomy" id="1434730"/>
    <lineage>
        <taxon>Bacteria</taxon>
        <taxon>Bacillati</taxon>
        <taxon>Actinomycetota</taxon>
        <taxon>Actinomycetes</taxon>
        <taxon>Micromonosporales</taxon>
        <taxon>Micromonosporaceae</taxon>
        <taxon>Dactylosporangium</taxon>
    </lineage>
</organism>
<feature type="transmembrane region" description="Helical" evidence="1">
    <location>
        <begin position="59"/>
        <end position="80"/>
    </location>
</feature>
<comment type="caution">
    <text evidence="2">The sequence shown here is derived from an EMBL/GenBank/DDBJ whole genome shotgun (WGS) entry which is preliminary data.</text>
</comment>
<keyword evidence="1" id="KW-0472">Membrane</keyword>
<keyword evidence="3" id="KW-1185">Reference proteome</keyword>
<evidence type="ECO:0000313" key="3">
    <source>
        <dbReference type="Proteomes" id="UP001595912"/>
    </source>
</evidence>
<dbReference type="EMBL" id="JBHSIU010000130">
    <property type="protein sequence ID" value="MFC5007616.1"/>
    <property type="molecule type" value="Genomic_DNA"/>
</dbReference>
<reference evidence="3" key="1">
    <citation type="journal article" date="2019" name="Int. J. Syst. Evol. Microbiol.">
        <title>The Global Catalogue of Microorganisms (GCM) 10K type strain sequencing project: providing services to taxonomists for standard genome sequencing and annotation.</title>
        <authorList>
            <consortium name="The Broad Institute Genomics Platform"/>
            <consortium name="The Broad Institute Genome Sequencing Center for Infectious Disease"/>
            <person name="Wu L."/>
            <person name="Ma J."/>
        </authorList>
    </citation>
    <scope>NUCLEOTIDE SEQUENCE [LARGE SCALE GENOMIC DNA]</scope>
    <source>
        <strain evidence="3">CGMCC 4.7152</strain>
    </source>
</reference>
<protein>
    <recommendedName>
        <fullName evidence="4">Integral membrane protein</fullName>
    </recommendedName>
</protein>
<evidence type="ECO:0000313" key="2">
    <source>
        <dbReference type="EMBL" id="MFC5007616.1"/>
    </source>
</evidence>
<keyword evidence="1" id="KW-0812">Transmembrane</keyword>
<sequence length="130" mass="13945">MRDTLVDASITFIPLLVAATVLGGLCALVALLARSTLRRLVRLGTDPDDPQVQRTRRMLAVATLVATGSLLLALLFPLTALAVGGWAQVLLLGGAATAMLFVAIRMRPYFAAAPAADRRAPTSRRRPRRR</sequence>
<evidence type="ECO:0000256" key="1">
    <source>
        <dbReference type="SAM" id="Phobius"/>
    </source>
</evidence>
<evidence type="ECO:0008006" key="4">
    <source>
        <dbReference type="Google" id="ProtNLM"/>
    </source>
</evidence>
<keyword evidence="1" id="KW-1133">Transmembrane helix</keyword>
<feature type="transmembrane region" description="Helical" evidence="1">
    <location>
        <begin position="86"/>
        <end position="104"/>
    </location>
</feature>
<accession>A0ABV9WFV3</accession>
<dbReference type="Proteomes" id="UP001595912">
    <property type="component" value="Unassembled WGS sequence"/>
</dbReference>
<dbReference type="RefSeq" id="WP_380128254.1">
    <property type="nucleotide sequence ID" value="NZ_JBHSIU010000130.1"/>
</dbReference>